<sequence length="114" mass="11491">MAEPLSLTRLTLTQAAADRVAAIAAKQGAPAILRLSVEGGGCSGFQYKFGLAPEAESDDMVSETGDVRLVVDPVSLDLVAGSTVDFVESLGGAAFRVENPQAAAGCGCGTSFGI</sequence>
<dbReference type="GO" id="GO:0051537">
    <property type="term" value="F:2 iron, 2 sulfur cluster binding"/>
    <property type="evidence" value="ECO:0007669"/>
    <property type="project" value="TreeGrafter"/>
</dbReference>
<dbReference type="InterPro" id="IPR016092">
    <property type="entry name" value="ATAP"/>
</dbReference>
<dbReference type="GO" id="GO:0005506">
    <property type="term" value="F:iron ion binding"/>
    <property type="evidence" value="ECO:0007669"/>
    <property type="project" value="TreeGrafter"/>
</dbReference>
<dbReference type="InterPro" id="IPR017870">
    <property type="entry name" value="FeS_cluster_insertion_CS"/>
</dbReference>
<dbReference type="SUPFAM" id="SSF89360">
    <property type="entry name" value="HesB-like domain"/>
    <property type="match status" value="1"/>
</dbReference>
<dbReference type="Pfam" id="PF01521">
    <property type="entry name" value="Fe-S_biosyn"/>
    <property type="match status" value="1"/>
</dbReference>
<keyword evidence="3" id="KW-1185">Reference proteome</keyword>
<dbReference type="PANTHER" id="PTHR43011:SF1">
    <property type="entry name" value="IRON-SULFUR CLUSTER ASSEMBLY 2 HOMOLOG, MITOCHONDRIAL"/>
    <property type="match status" value="1"/>
</dbReference>
<dbReference type="NCBIfam" id="TIGR00049">
    <property type="entry name" value="iron-sulfur cluster assembly accessory protein"/>
    <property type="match status" value="1"/>
</dbReference>
<dbReference type="EMBL" id="WTYD01000002">
    <property type="protein sequence ID" value="MXO54785.1"/>
    <property type="molecule type" value="Genomic_DNA"/>
</dbReference>
<organism evidence="2 3">
    <name type="scientific">Qipengyuania pelagi</name>
    <dbReference type="NCBI Taxonomy" id="994320"/>
    <lineage>
        <taxon>Bacteria</taxon>
        <taxon>Pseudomonadati</taxon>
        <taxon>Pseudomonadota</taxon>
        <taxon>Alphaproteobacteria</taxon>
        <taxon>Sphingomonadales</taxon>
        <taxon>Erythrobacteraceae</taxon>
        <taxon>Qipengyuania</taxon>
    </lineage>
</organism>
<dbReference type="GO" id="GO:0051539">
    <property type="term" value="F:4 iron, 4 sulfur cluster binding"/>
    <property type="evidence" value="ECO:0007669"/>
    <property type="project" value="TreeGrafter"/>
</dbReference>
<comment type="caution">
    <text evidence="2">The sequence shown here is derived from an EMBL/GenBank/DDBJ whole genome shotgun (WGS) entry which is preliminary data.</text>
</comment>
<gene>
    <name evidence="2" type="ORF">GRI47_12315</name>
</gene>
<reference evidence="2 3" key="1">
    <citation type="submission" date="2019-12" db="EMBL/GenBank/DDBJ databases">
        <title>Genomic-based taxomic classification of the family Erythrobacteraceae.</title>
        <authorList>
            <person name="Xu L."/>
        </authorList>
    </citation>
    <scope>NUCLEOTIDE SEQUENCE [LARGE SCALE GENOMIC DNA]</scope>
    <source>
        <strain evidence="2 3">JCM 17468</strain>
    </source>
</reference>
<dbReference type="Gene3D" id="2.60.300.12">
    <property type="entry name" value="HesB-like domain"/>
    <property type="match status" value="1"/>
</dbReference>
<dbReference type="RefSeq" id="WP_160661671.1">
    <property type="nucleotide sequence ID" value="NZ_BAABDV010000001.1"/>
</dbReference>
<dbReference type="AlphaFoldDB" id="A0A844Y9J2"/>
<feature type="domain" description="Core" evidence="1">
    <location>
        <begin position="10"/>
        <end position="109"/>
    </location>
</feature>
<proteinExistence type="predicted"/>
<dbReference type="InterPro" id="IPR035903">
    <property type="entry name" value="HesB-like_dom_sf"/>
</dbReference>
<name>A0A844Y9J2_9SPHN</name>
<dbReference type="GO" id="GO:0016226">
    <property type="term" value="P:iron-sulfur cluster assembly"/>
    <property type="evidence" value="ECO:0007669"/>
    <property type="project" value="InterPro"/>
</dbReference>
<dbReference type="InterPro" id="IPR000361">
    <property type="entry name" value="ATAP_core_dom"/>
</dbReference>
<evidence type="ECO:0000313" key="2">
    <source>
        <dbReference type="EMBL" id="MXO54785.1"/>
    </source>
</evidence>
<dbReference type="Proteomes" id="UP000430272">
    <property type="component" value="Unassembled WGS sequence"/>
</dbReference>
<dbReference type="PANTHER" id="PTHR43011">
    <property type="entry name" value="IRON-SULFUR CLUSTER ASSEMBLY 2 HOMOLOG, MITOCHONDRIAL"/>
    <property type="match status" value="1"/>
</dbReference>
<protein>
    <submittedName>
        <fullName evidence="2">Iron-sulfur cluster assembly accessory protein</fullName>
    </submittedName>
</protein>
<evidence type="ECO:0000259" key="1">
    <source>
        <dbReference type="Pfam" id="PF01521"/>
    </source>
</evidence>
<evidence type="ECO:0000313" key="3">
    <source>
        <dbReference type="Proteomes" id="UP000430272"/>
    </source>
</evidence>
<dbReference type="PROSITE" id="PS01152">
    <property type="entry name" value="HESB"/>
    <property type="match status" value="1"/>
</dbReference>
<accession>A0A844Y9J2</accession>
<dbReference type="OrthoDB" id="9801228at2"/>